<organism evidence="2 3">
    <name type="scientific">Anaerobaca lacustris</name>
    <dbReference type="NCBI Taxonomy" id="3044600"/>
    <lineage>
        <taxon>Bacteria</taxon>
        <taxon>Pseudomonadati</taxon>
        <taxon>Planctomycetota</taxon>
        <taxon>Phycisphaerae</taxon>
        <taxon>Sedimentisphaerales</taxon>
        <taxon>Anaerobacaceae</taxon>
        <taxon>Anaerobaca</taxon>
    </lineage>
</organism>
<feature type="domain" description="Peptidase S9 prolyl oligopeptidase catalytic" evidence="1">
    <location>
        <begin position="135"/>
        <end position="264"/>
    </location>
</feature>
<dbReference type="GO" id="GO:0008236">
    <property type="term" value="F:serine-type peptidase activity"/>
    <property type="evidence" value="ECO:0007669"/>
    <property type="project" value="InterPro"/>
</dbReference>
<dbReference type="InterPro" id="IPR001375">
    <property type="entry name" value="Peptidase_S9_cat"/>
</dbReference>
<dbReference type="GO" id="GO:0016788">
    <property type="term" value="F:hydrolase activity, acting on ester bonds"/>
    <property type="evidence" value="ECO:0007669"/>
    <property type="project" value="UniProtKB-ARBA"/>
</dbReference>
<proteinExistence type="predicted"/>
<protein>
    <submittedName>
        <fullName evidence="2">Prolyl oligopeptidase family serine peptidase</fullName>
    </submittedName>
</protein>
<dbReference type="InterPro" id="IPR036514">
    <property type="entry name" value="SGNH_hydro_sf"/>
</dbReference>
<accession>A0AAW6TWR5</accession>
<dbReference type="RefSeq" id="WP_349244118.1">
    <property type="nucleotide sequence ID" value="NZ_JASCXX010000006.1"/>
</dbReference>
<dbReference type="SUPFAM" id="SSF52266">
    <property type="entry name" value="SGNH hydrolase"/>
    <property type="match status" value="1"/>
</dbReference>
<dbReference type="EMBL" id="JASCXX010000006">
    <property type="protein sequence ID" value="MDI6448709.1"/>
    <property type="molecule type" value="Genomic_DNA"/>
</dbReference>
<dbReference type="SUPFAM" id="SSF53474">
    <property type="entry name" value="alpha/beta-Hydrolases"/>
    <property type="match status" value="1"/>
</dbReference>
<dbReference type="GO" id="GO:0006508">
    <property type="term" value="P:proteolysis"/>
    <property type="evidence" value="ECO:0007669"/>
    <property type="project" value="InterPro"/>
</dbReference>
<dbReference type="InterPro" id="IPR029058">
    <property type="entry name" value="AB_hydrolase_fold"/>
</dbReference>
<reference evidence="2" key="1">
    <citation type="submission" date="2023-05" db="EMBL/GenBank/DDBJ databases">
        <title>Anaerotaeda fermentans gen. nov., sp. nov., a novel anaerobic planctomycete of the new family within the order Sedimentisphaerales isolated from Taman Peninsula, Russia.</title>
        <authorList>
            <person name="Khomyakova M.A."/>
            <person name="Merkel A.Y."/>
            <person name="Slobodkin A.I."/>
        </authorList>
    </citation>
    <scope>NUCLEOTIDE SEQUENCE</scope>
    <source>
        <strain evidence="2">M17dextr</strain>
    </source>
</reference>
<sequence>MTTETATHSHPFAGRLSIALMTILLASSLWADIEAVEAPPFTGQRSSFHSFDRYDFTYAGRECIVVAPKTVAPGKPWIWRARFFGHEPQTDIALLEKGFHVAYTDVAGLFGSPKAVAVWDRFYAYLTRVHGFAARPALEGMSRGGLIVYNWAAKNPDKVACIYADAPVCDIKSWPGGKGAGPGNAADWAQCLEAYGMTEEQALTARCNPIDHLEPLARAGVPLLHVVGDADEVVPVAENTTILEKRYKALGGSIQVIHKPGVGHHPHSLQDPTPIVQFILSHTSTPLIRERIEWCDIWITNAEHTDLPRVLLIGDSIVRGYFRGVEQALEGQADCARLTTSRCICDPVFFEELTLVLAQYQFDVIHFNNGLHGWGYTEDQYKAAFPRLLDALQQHGRGAKLIWTATTPVRHREALGELSETTDRVRQRNAIAAEFVEPLGLPVNDLFALVIDRPEYYSPDGVHFNADGIRAQAQQVAQTIQPHLP</sequence>
<dbReference type="Pfam" id="PF00326">
    <property type="entry name" value="Peptidase_S9"/>
    <property type="match status" value="1"/>
</dbReference>
<evidence type="ECO:0000313" key="2">
    <source>
        <dbReference type="EMBL" id="MDI6448709.1"/>
    </source>
</evidence>
<keyword evidence="3" id="KW-1185">Reference proteome</keyword>
<dbReference type="AlphaFoldDB" id="A0AAW6TWR5"/>
<dbReference type="CDD" id="cd00229">
    <property type="entry name" value="SGNH_hydrolase"/>
    <property type="match status" value="1"/>
</dbReference>
<dbReference type="Proteomes" id="UP001431776">
    <property type="component" value="Unassembled WGS sequence"/>
</dbReference>
<name>A0AAW6TWR5_9BACT</name>
<dbReference type="Gene3D" id="3.40.50.1820">
    <property type="entry name" value="alpha/beta hydrolase"/>
    <property type="match status" value="1"/>
</dbReference>
<comment type="caution">
    <text evidence="2">The sequence shown here is derived from an EMBL/GenBank/DDBJ whole genome shotgun (WGS) entry which is preliminary data.</text>
</comment>
<gene>
    <name evidence="2" type="ORF">QJ522_06605</name>
</gene>
<evidence type="ECO:0000313" key="3">
    <source>
        <dbReference type="Proteomes" id="UP001431776"/>
    </source>
</evidence>
<evidence type="ECO:0000259" key="1">
    <source>
        <dbReference type="Pfam" id="PF00326"/>
    </source>
</evidence>
<dbReference type="Gene3D" id="3.40.50.1110">
    <property type="entry name" value="SGNH hydrolase"/>
    <property type="match status" value="1"/>
</dbReference>